<accession>A0A7I5EDK9</accession>
<dbReference type="AlphaFoldDB" id="A0A7I5EDK9"/>
<feature type="transmembrane region" description="Helical" evidence="1">
    <location>
        <begin position="51"/>
        <end position="74"/>
    </location>
</feature>
<reference evidence="3" key="1">
    <citation type="submission" date="2020-12" db="UniProtKB">
        <authorList>
            <consortium name="WormBaseParasite"/>
        </authorList>
    </citation>
    <scope>IDENTIFICATION</scope>
    <source>
        <strain evidence="3">MHco3</strain>
    </source>
</reference>
<sequence>LNAVMQHSSRGRVPSNYSSNVGGESYMRRGDWQSNSPQTITFHGKRSTKRLVIGVFLIAIILLIAAIIIIILFLTGGSDFYGKRTLYHGHNHSGITTSGISAFTVDSNYSDSNSTSSCRHTELHVCGNFSLTTTSKSSLRHENLRSLPFSVHYDSVSSDRNSCSFFTAILQSICCIERHTEQRSRLTRKLPIRTTISSSS</sequence>
<keyword evidence="1" id="KW-0812">Transmembrane</keyword>
<evidence type="ECO:0000313" key="2">
    <source>
        <dbReference type="Proteomes" id="UP000025227"/>
    </source>
</evidence>
<organism evidence="2 3">
    <name type="scientific">Haemonchus contortus</name>
    <name type="common">Barber pole worm</name>
    <dbReference type="NCBI Taxonomy" id="6289"/>
    <lineage>
        <taxon>Eukaryota</taxon>
        <taxon>Metazoa</taxon>
        <taxon>Ecdysozoa</taxon>
        <taxon>Nematoda</taxon>
        <taxon>Chromadorea</taxon>
        <taxon>Rhabditida</taxon>
        <taxon>Rhabditina</taxon>
        <taxon>Rhabditomorpha</taxon>
        <taxon>Strongyloidea</taxon>
        <taxon>Trichostrongylidae</taxon>
        <taxon>Haemonchus</taxon>
    </lineage>
</organism>
<keyword evidence="2" id="KW-1185">Reference proteome</keyword>
<name>A0A7I5EDK9_HAECO</name>
<dbReference type="WBParaSite" id="HCON_00165505-00001">
    <property type="protein sequence ID" value="HCON_00165505-00001"/>
    <property type="gene ID" value="HCON_00165505"/>
</dbReference>
<keyword evidence="1" id="KW-1133">Transmembrane helix</keyword>
<evidence type="ECO:0000256" key="1">
    <source>
        <dbReference type="SAM" id="Phobius"/>
    </source>
</evidence>
<proteinExistence type="predicted"/>
<protein>
    <submittedName>
        <fullName evidence="3">SEA domain-containing protein</fullName>
    </submittedName>
</protein>
<dbReference type="Proteomes" id="UP000025227">
    <property type="component" value="Unplaced"/>
</dbReference>
<evidence type="ECO:0000313" key="3">
    <source>
        <dbReference type="WBParaSite" id="HCON_00165505-00001"/>
    </source>
</evidence>
<keyword evidence="1" id="KW-0472">Membrane</keyword>